<feature type="transmembrane region" description="Helical" evidence="1">
    <location>
        <begin position="211"/>
        <end position="235"/>
    </location>
</feature>
<dbReference type="PANTHER" id="PTHR45830:SF15">
    <property type="entry name" value="SERPENTINE RECEPTOR, CLASS I"/>
    <property type="match status" value="1"/>
</dbReference>
<keyword evidence="1" id="KW-0472">Membrane</keyword>
<feature type="non-terminal residue" evidence="2">
    <location>
        <position position="279"/>
    </location>
</feature>
<dbReference type="PANTHER" id="PTHR45830">
    <property type="entry name" value="SERPENTINE RECEPTOR, CLASS I"/>
    <property type="match status" value="1"/>
</dbReference>
<evidence type="ECO:0000256" key="1">
    <source>
        <dbReference type="SAM" id="Phobius"/>
    </source>
</evidence>
<feature type="transmembrane region" description="Helical" evidence="1">
    <location>
        <begin position="130"/>
        <end position="153"/>
    </location>
</feature>
<dbReference type="AlphaFoldDB" id="A0AAV5TWU4"/>
<dbReference type="EMBL" id="BTSX01000005">
    <property type="protein sequence ID" value="GMS98439.1"/>
    <property type="molecule type" value="Genomic_DNA"/>
</dbReference>
<reference evidence="2" key="1">
    <citation type="submission" date="2023-10" db="EMBL/GenBank/DDBJ databases">
        <title>Genome assembly of Pristionchus species.</title>
        <authorList>
            <person name="Yoshida K."/>
            <person name="Sommer R.J."/>
        </authorList>
    </citation>
    <scope>NUCLEOTIDE SEQUENCE</scope>
    <source>
        <strain evidence="2">RS0144</strain>
    </source>
</reference>
<dbReference type="Pfam" id="PF10318">
    <property type="entry name" value="7TM_GPCR_Srh"/>
    <property type="match status" value="2"/>
</dbReference>
<feature type="non-terminal residue" evidence="2">
    <location>
        <position position="1"/>
    </location>
</feature>
<dbReference type="InterPro" id="IPR019422">
    <property type="entry name" value="7TM_GPCR_serpentine_rcpt_Srh"/>
</dbReference>
<keyword evidence="1" id="KW-0812">Transmembrane</keyword>
<protein>
    <recommendedName>
        <fullName evidence="4">G protein-coupled receptor</fullName>
    </recommendedName>
</protein>
<gene>
    <name evidence="2" type="ORF">PENTCL1PPCAC_20614</name>
</gene>
<organism evidence="2 3">
    <name type="scientific">Pristionchus entomophagus</name>
    <dbReference type="NCBI Taxonomy" id="358040"/>
    <lineage>
        <taxon>Eukaryota</taxon>
        <taxon>Metazoa</taxon>
        <taxon>Ecdysozoa</taxon>
        <taxon>Nematoda</taxon>
        <taxon>Chromadorea</taxon>
        <taxon>Rhabditida</taxon>
        <taxon>Rhabditina</taxon>
        <taxon>Diplogasteromorpha</taxon>
        <taxon>Diplogasteroidea</taxon>
        <taxon>Neodiplogasteridae</taxon>
        <taxon>Pristionchus</taxon>
    </lineage>
</organism>
<feature type="transmembrane region" description="Helical" evidence="1">
    <location>
        <begin position="255"/>
        <end position="275"/>
    </location>
</feature>
<feature type="transmembrane region" description="Helical" evidence="1">
    <location>
        <begin position="91"/>
        <end position="118"/>
    </location>
</feature>
<feature type="transmembrane region" description="Helical" evidence="1">
    <location>
        <begin position="17"/>
        <end position="35"/>
    </location>
</feature>
<comment type="caution">
    <text evidence="2">The sequence shown here is derived from an EMBL/GenBank/DDBJ whole genome shotgun (WGS) entry which is preliminary data.</text>
</comment>
<accession>A0AAV5TWU4</accession>
<feature type="transmembrane region" description="Helical" evidence="1">
    <location>
        <begin position="47"/>
        <end position="71"/>
    </location>
</feature>
<sequence length="279" mass="31926">HFEPTGPGLFMHEALKVQGALCLVAAVPSVAFLLSERAKTAMQTYRWMLLFIAITGVAMDTVIALLISPYVLVPHISFWGDGILMYIHPRTILYCFAVTLALMYLWLTSILLAFTYRLHKVVEYSRKKQIYYLGLSFCIICSLNIILTCFFSSDTVLLQYPRKEEVERIIREQVPEVMFLFDMPAYIYFVETLSLSQKIMSKRTLIMHRTFIKALVMQMLLPMFLMIVPVLITAISIKFGSKEGAGINHQFISNLSLLFVCSHSPINTAAMYFFVAPFR</sequence>
<keyword evidence="3" id="KW-1185">Reference proteome</keyword>
<evidence type="ECO:0008006" key="4">
    <source>
        <dbReference type="Google" id="ProtNLM"/>
    </source>
</evidence>
<proteinExistence type="predicted"/>
<dbReference type="Proteomes" id="UP001432027">
    <property type="component" value="Unassembled WGS sequence"/>
</dbReference>
<evidence type="ECO:0000313" key="2">
    <source>
        <dbReference type="EMBL" id="GMS98439.1"/>
    </source>
</evidence>
<name>A0AAV5TWU4_9BILA</name>
<keyword evidence="1" id="KW-1133">Transmembrane helix</keyword>
<evidence type="ECO:0000313" key="3">
    <source>
        <dbReference type="Proteomes" id="UP001432027"/>
    </source>
</evidence>
<feature type="transmembrane region" description="Helical" evidence="1">
    <location>
        <begin position="173"/>
        <end position="190"/>
    </location>
</feature>